<name>A0A1X2ATI2_MYCPR</name>
<dbReference type="AlphaFoldDB" id="A0A1X2ATI2"/>
<evidence type="ECO:0000313" key="1">
    <source>
        <dbReference type="EMBL" id="TGB47301.1"/>
    </source>
</evidence>
<evidence type="ECO:0000313" key="2">
    <source>
        <dbReference type="Proteomes" id="UP000297792"/>
    </source>
</evidence>
<sequence>MTQYTYRAQWSYEDGWYEGLCLEFPNLSAKGLTAHEAIAAVEKMVTEEVAMIQAADDEPPASLTDHRYSGKFMVRVSRSLHARLVVEATEQGVSLNRWVVQKLVSRPSVSLGDLY</sequence>
<comment type="caution">
    <text evidence="1">The sequence shown here is derived from an EMBL/GenBank/DDBJ whole genome shotgun (WGS) entry which is preliminary data.</text>
</comment>
<proteinExistence type="predicted"/>
<dbReference type="InterPro" id="IPR008651">
    <property type="entry name" value="Uncharacterised_HicB"/>
</dbReference>
<dbReference type="EMBL" id="RWKA01000002">
    <property type="protein sequence ID" value="TGB47301.1"/>
    <property type="molecule type" value="Genomic_DNA"/>
</dbReference>
<dbReference type="OrthoDB" id="5297106at2"/>
<organism evidence="1 2">
    <name type="scientific">Mycolicibacterium peregrinum</name>
    <name type="common">Mycobacterium peregrinum</name>
    <dbReference type="NCBI Taxonomy" id="43304"/>
    <lineage>
        <taxon>Bacteria</taxon>
        <taxon>Bacillati</taxon>
        <taxon>Actinomycetota</taxon>
        <taxon>Actinomycetes</taxon>
        <taxon>Mycobacteriales</taxon>
        <taxon>Mycobacteriaceae</taxon>
        <taxon>Mycolicibacterium</taxon>
    </lineage>
</organism>
<keyword evidence="2" id="KW-1185">Reference proteome</keyword>
<accession>A0A1X2ATI2</accession>
<gene>
    <name evidence="1" type="ORF">EJD98_02830</name>
</gene>
<protein>
    <submittedName>
        <fullName evidence="1">Type II toxin-antitoxin system HicB family antitoxin</fullName>
    </submittedName>
</protein>
<dbReference type="SUPFAM" id="SSF143100">
    <property type="entry name" value="TTHA1013/TTHA0281-like"/>
    <property type="match status" value="1"/>
</dbReference>
<dbReference type="InterPro" id="IPR010985">
    <property type="entry name" value="Ribbon_hlx_hlx"/>
</dbReference>
<dbReference type="SUPFAM" id="SSF47598">
    <property type="entry name" value="Ribbon-helix-helix"/>
    <property type="match status" value="1"/>
</dbReference>
<dbReference type="Proteomes" id="UP000297792">
    <property type="component" value="Unassembled WGS sequence"/>
</dbReference>
<dbReference type="GO" id="GO:0006355">
    <property type="term" value="P:regulation of DNA-templated transcription"/>
    <property type="evidence" value="ECO:0007669"/>
    <property type="project" value="InterPro"/>
</dbReference>
<dbReference type="InterPro" id="IPR035069">
    <property type="entry name" value="TTHA1013/TTHA0281-like"/>
</dbReference>
<dbReference type="Pfam" id="PF05534">
    <property type="entry name" value="HicB"/>
    <property type="match status" value="1"/>
</dbReference>
<reference evidence="1 2" key="1">
    <citation type="submission" date="2018-12" db="EMBL/GenBank/DDBJ databases">
        <title>Draft genome sequences of Mycolicibacterium peregrinum isolated from a pig with lymphadenitis and from soil on the same Japanese pig farm.</title>
        <authorList>
            <person name="Komatsu T."/>
            <person name="Ohya K."/>
            <person name="Sawai K."/>
            <person name="Odoi J.O."/>
            <person name="Otsu K."/>
            <person name="Ota A."/>
            <person name="Ito T."/>
            <person name="Kawai M."/>
            <person name="Maruyama F."/>
        </authorList>
    </citation>
    <scope>NUCLEOTIDE SEQUENCE [LARGE SCALE GENOMIC DNA]</scope>
    <source>
        <strain evidence="1 2">138</strain>
    </source>
</reference>